<dbReference type="Proteomes" id="UP000036923">
    <property type="component" value="Unassembled WGS sequence"/>
</dbReference>
<accession>A0A0L6JJD5</accession>
<dbReference type="EMBL" id="LGTC01000001">
    <property type="protein sequence ID" value="KNY25850.1"/>
    <property type="molecule type" value="Genomic_DNA"/>
</dbReference>
<dbReference type="AlphaFoldDB" id="A0A0L6JJD5"/>
<keyword evidence="1" id="KW-0812">Transmembrane</keyword>
<dbReference type="RefSeq" id="WP_036940548.1">
    <property type="nucleotide sequence ID" value="NZ_JQKC01000013.1"/>
</dbReference>
<name>A0A0L6JJD5_9FIRM</name>
<evidence type="ECO:0000313" key="3">
    <source>
        <dbReference type="Proteomes" id="UP000036923"/>
    </source>
</evidence>
<keyword evidence="3" id="KW-1185">Reference proteome</keyword>
<keyword evidence="1" id="KW-1133">Transmembrane helix</keyword>
<proteinExistence type="predicted"/>
<protein>
    <submittedName>
        <fullName evidence="2">Uncharacterized protein</fullName>
    </submittedName>
</protein>
<gene>
    <name evidence="2" type="ORF">Bccel_1110</name>
</gene>
<reference evidence="3" key="1">
    <citation type="submission" date="2015-07" db="EMBL/GenBank/DDBJ databases">
        <title>Near-Complete Genome Sequence of the Cellulolytic Bacterium Bacteroides (Pseudobacteroides) cellulosolvens ATCC 35603.</title>
        <authorList>
            <person name="Dassa B."/>
            <person name="Utturkar S.M."/>
            <person name="Klingeman D.M."/>
            <person name="Hurt R.A."/>
            <person name="Keller M."/>
            <person name="Xu J."/>
            <person name="Reddy Y.H.K."/>
            <person name="Borovok I."/>
            <person name="Grinberg I.R."/>
            <person name="Lamed R."/>
            <person name="Zhivin O."/>
            <person name="Bayer E.A."/>
            <person name="Brown S.D."/>
        </authorList>
    </citation>
    <scope>NUCLEOTIDE SEQUENCE [LARGE SCALE GENOMIC DNA]</scope>
    <source>
        <strain evidence="3">DSM 2933</strain>
    </source>
</reference>
<feature type="transmembrane region" description="Helical" evidence="1">
    <location>
        <begin position="21"/>
        <end position="45"/>
    </location>
</feature>
<comment type="caution">
    <text evidence="2">The sequence shown here is derived from an EMBL/GenBank/DDBJ whole genome shotgun (WGS) entry which is preliminary data.</text>
</comment>
<feature type="transmembrane region" description="Helical" evidence="1">
    <location>
        <begin position="51"/>
        <end position="73"/>
    </location>
</feature>
<evidence type="ECO:0000313" key="2">
    <source>
        <dbReference type="EMBL" id="KNY25850.1"/>
    </source>
</evidence>
<evidence type="ECO:0000256" key="1">
    <source>
        <dbReference type="SAM" id="Phobius"/>
    </source>
</evidence>
<organism evidence="2 3">
    <name type="scientific">Pseudobacteroides cellulosolvens ATCC 35603 = DSM 2933</name>
    <dbReference type="NCBI Taxonomy" id="398512"/>
    <lineage>
        <taxon>Bacteria</taxon>
        <taxon>Bacillati</taxon>
        <taxon>Bacillota</taxon>
        <taxon>Clostridia</taxon>
        <taxon>Eubacteriales</taxon>
        <taxon>Oscillospiraceae</taxon>
        <taxon>Pseudobacteroides</taxon>
    </lineage>
</organism>
<sequence>MLELLGGIIEIIFDNKKVPKWVKLLIGTCLLLPAIILLLLGSIVSLFSKEIIRAFLGLIFAIGLFLLWIFFLYKSKKN</sequence>
<keyword evidence="1" id="KW-0472">Membrane</keyword>